<evidence type="ECO:0000313" key="1">
    <source>
        <dbReference type="EMBL" id="TCD29226.1"/>
    </source>
</evidence>
<gene>
    <name evidence="1" type="ORF">EZ456_03430</name>
</gene>
<keyword evidence="2" id="KW-1185">Reference proteome</keyword>
<dbReference type="Proteomes" id="UP000293925">
    <property type="component" value="Unassembled WGS sequence"/>
</dbReference>
<dbReference type="EMBL" id="SJSO01000002">
    <property type="protein sequence ID" value="TCD29226.1"/>
    <property type="molecule type" value="Genomic_DNA"/>
</dbReference>
<protein>
    <submittedName>
        <fullName evidence="1">Uncharacterized protein</fullName>
    </submittedName>
</protein>
<name>A0A4R0Q849_9SPHI</name>
<reference evidence="1 2" key="1">
    <citation type="submission" date="2019-02" db="EMBL/GenBank/DDBJ databases">
        <title>Pedobacter sp. RP-3-21 sp. nov., isolated from Arctic soil.</title>
        <authorList>
            <person name="Dahal R.H."/>
        </authorList>
    </citation>
    <scope>NUCLEOTIDE SEQUENCE [LARGE SCALE GENOMIC DNA]</scope>
    <source>
        <strain evidence="1 2">RP-3-21</strain>
    </source>
</reference>
<organism evidence="1 2">
    <name type="scientific">Pedobacter psychrodurus</name>
    <dbReference type="NCBI Taxonomy" id="2530456"/>
    <lineage>
        <taxon>Bacteria</taxon>
        <taxon>Pseudomonadati</taxon>
        <taxon>Bacteroidota</taxon>
        <taxon>Sphingobacteriia</taxon>
        <taxon>Sphingobacteriales</taxon>
        <taxon>Sphingobacteriaceae</taxon>
        <taxon>Pedobacter</taxon>
    </lineage>
</organism>
<dbReference type="AlphaFoldDB" id="A0A4R0Q849"/>
<accession>A0A4R0Q849</accession>
<proteinExistence type="predicted"/>
<evidence type="ECO:0000313" key="2">
    <source>
        <dbReference type="Proteomes" id="UP000293925"/>
    </source>
</evidence>
<sequence>MAKSEAIGKSAFIDAPKPIPDKLTKFPDGKPISAPIPILVEFWAFNIPGAKNRRVISAFLIFGRSMN</sequence>
<comment type="caution">
    <text evidence="1">The sequence shown here is derived from an EMBL/GenBank/DDBJ whole genome shotgun (WGS) entry which is preliminary data.</text>
</comment>